<dbReference type="Proteomes" id="UP000051739">
    <property type="component" value="Unassembled WGS sequence"/>
</dbReference>
<dbReference type="PATRIC" id="fig|1423749.3.peg.1271"/>
<sequence>MIDLEEAQDLIRERSQSQIRLRQKFHEAYYQAPFGISRVAAYRIQQLFEE</sequence>
<proteinExistence type="predicted"/>
<evidence type="ECO:0000313" key="2">
    <source>
        <dbReference type="Proteomes" id="UP000051739"/>
    </source>
</evidence>
<accession>A0A0R1V437</accession>
<keyword evidence="2" id="KW-1185">Reference proteome</keyword>
<protein>
    <submittedName>
        <fullName evidence="1">Uncharacterized protein</fullName>
    </submittedName>
</protein>
<evidence type="ECO:0000313" key="1">
    <source>
        <dbReference type="EMBL" id="KRM00368.1"/>
    </source>
</evidence>
<dbReference type="EMBL" id="AZFN01000035">
    <property type="protein sequence ID" value="KRM00368.1"/>
    <property type="molecule type" value="Genomic_DNA"/>
</dbReference>
<name>A0A0R1V437_9LACO</name>
<reference evidence="1 2" key="1">
    <citation type="journal article" date="2015" name="Genome Announc.">
        <title>Expanding the biotechnology potential of lactobacilli through comparative genomics of 213 strains and associated genera.</title>
        <authorList>
            <person name="Sun Z."/>
            <person name="Harris H.M."/>
            <person name="McCann A."/>
            <person name="Guo C."/>
            <person name="Argimon S."/>
            <person name="Zhang W."/>
            <person name="Yang X."/>
            <person name="Jeffery I.B."/>
            <person name="Cooney J.C."/>
            <person name="Kagawa T.F."/>
            <person name="Liu W."/>
            <person name="Song Y."/>
            <person name="Salvetti E."/>
            <person name="Wrobel A."/>
            <person name="Rasinkangas P."/>
            <person name="Parkhill J."/>
            <person name="Rea M.C."/>
            <person name="O'Sullivan O."/>
            <person name="Ritari J."/>
            <person name="Douillard F.P."/>
            <person name="Paul Ross R."/>
            <person name="Yang R."/>
            <person name="Briner A.E."/>
            <person name="Felis G.E."/>
            <person name="de Vos W.M."/>
            <person name="Barrangou R."/>
            <person name="Klaenhammer T.R."/>
            <person name="Caufield P.W."/>
            <person name="Cui Y."/>
            <person name="Zhang H."/>
            <person name="O'Toole P.W."/>
        </authorList>
    </citation>
    <scope>NUCLEOTIDE SEQUENCE [LARGE SCALE GENOMIC DNA]</scope>
    <source>
        <strain evidence="1 2">DSM 16045</strain>
    </source>
</reference>
<organism evidence="1 2">
    <name type="scientific">Limosilactobacillus gastricus DSM 16045</name>
    <dbReference type="NCBI Taxonomy" id="1423749"/>
    <lineage>
        <taxon>Bacteria</taxon>
        <taxon>Bacillati</taxon>
        <taxon>Bacillota</taxon>
        <taxon>Bacilli</taxon>
        <taxon>Lactobacillales</taxon>
        <taxon>Lactobacillaceae</taxon>
        <taxon>Limosilactobacillus</taxon>
    </lineage>
</organism>
<comment type="caution">
    <text evidence="1">The sequence shown here is derived from an EMBL/GenBank/DDBJ whole genome shotgun (WGS) entry which is preliminary data.</text>
</comment>
<dbReference type="AlphaFoldDB" id="A0A0R1V437"/>
<gene>
    <name evidence="1" type="ORF">FC60_GL001242</name>
</gene>